<comment type="caution">
    <text evidence="2">The sequence shown here is derived from an EMBL/GenBank/DDBJ whole genome shotgun (WGS) entry which is preliminary data.</text>
</comment>
<sequence length="85" mass="9932">MFLGNSSSTLTTAAAAAAPPPPCLTLYERQIYEKLCEIILTIHKNKEFVSREHVQQELFRFYRINSWHELRVQPSRFDAFMNLTD</sequence>
<name>A0A8S2RED9_9BILA</name>
<feature type="compositionally biased region" description="Polar residues" evidence="1">
    <location>
        <begin position="1"/>
        <end position="12"/>
    </location>
</feature>
<evidence type="ECO:0000256" key="1">
    <source>
        <dbReference type="SAM" id="MobiDB-lite"/>
    </source>
</evidence>
<dbReference type="EMBL" id="CAJOBH010010754">
    <property type="protein sequence ID" value="CAF4158597.1"/>
    <property type="molecule type" value="Genomic_DNA"/>
</dbReference>
<evidence type="ECO:0000313" key="3">
    <source>
        <dbReference type="EMBL" id="CAF4281241.1"/>
    </source>
</evidence>
<evidence type="ECO:0000313" key="2">
    <source>
        <dbReference type="EMBL" id="CAF4158597.1"/>
    </source>
</evidence>
<dbReference type="Proteomes" id="UP000681967">
    <property type="component" value="Unassembled WGS sequence"/>
</dbReference>
<dbReference type="Proteomes" id="UP000681720">
    <property type="component" value="Unassembled WGS sequence"/>
</dbReference>
<evidence type="ECO:0000313" key="4">
    <source>
        <dbReference type="Proteomes" id="UP000681967"/>
    </source>
</evidence>
<proteinExistence type="predicted"/>
<dbReference type="AlphaFoldDB" id="A0A8S2RED9"/>
<gene>
    <name evidence="2" type="ORF">BYL167_LOCUS21883</name>
    <name evidence="3" type="ORF">GIL414_LOCUS24992</name>
</gene>
<feature type="non-terminal residue" evidence="2">
    <location>
        <position position="85"/>
    </location>
</feature>
<accession>A0A8S2RED9</accession>
<protein>
    <submittedName>
        <fullName evidence="2">Uncharacterized protein</fullName>
    </submittedName>
</protein>
<reference evidence="2" key="1">
    <citation type="submission" date="2021-02" db="EMBL/GenBank/DDBJ databases">
        <authorList>
            <person name="Nowell W R."/>
        </authorList>
    </citation>
    <scope>NUCLEOTIDE SEQUENCE</scope>
</reference>
<feature type="region of interest" description="Disordered" evidence="1">
    <location>
        <begin position="1"/>
        <end position="20"/>
    </location>
</feature>
<organism evidence="2 4">
    <name type="scientific">Rotaria magnacalcarata</name>
    <dbReference type="NCBI Taxonomy" id="392030"/>
    <lineage>
        <taxon>Eukaryota</taxon>
        <taxon>Metazoa</taxon>
        <taxon>Spiralia</taxon>
        <taxon>Gnathifera</taxon>
        <taxon>Rotifera</taxon>
        <taxon>Eurotatoria</taxon>
        <taxon>Bdelloidea</taxon>
        <taxon>Philodinida</taxon>
        <taxon>Philodinidae</taxon>
        <taxon>Rotaria</taxon>
    </lineage>
</organism>
<dbReference type="EMBL" id="CAJOBJ010032552">
    <property type="protein sequence ID" value="CAF4281241.1"/>
    <property type="molecule type" value="Genomic_DNA"/>
</dbReference>